<evidence type="ECO:0000313" key="3">
    <source>
        <dbReference type="Proteomes" id="UP000627292"/>
    </source>
</evidence>
<evidence type="ECO:0000256" key="1">
    <source>
        <dbReference type="SAM" id="Phobius"/>
    </source>
</evidence>
<evidence type="ECO:0008006" key="4">
    <source>
        <dbReference type="Google" id="ProtNLM"/>
    </source>
</evidence>
<dbReference type="RefSeq" id="WP_188953004.1">
    <property type="nucleotide sequence ID" value="NZ_BMIB01000003.1"/>
</dbReference>
<evidence type="ECO:0000313" key="2">
    <source>
        <dbReference type="EMBL" id="GGH69412.1"/>
    </source>
</evidence>
<organism evidence="2 3">
    <name type="scientific">Filimonas zeae</name>
    <dbReference type="NCBI Taxonomy" id="1737353"/>
    <lineage>
        <taxon>Bacteria</taxon>
        <taxon>Pseudomonadati</taxon>
        <taxon>Bacteroidota</taxon>
        <taxon>Chitinophagia</taxon>
        <taxon>Chitinophagales</taxon>
        <taxon>Chitinophagaceae</taxon>
        <taxon>Filimonas</taxon>
    </lineage>
</organism>
<proteinExistence type="predicted"/>
<keyword evidence="1" id="KW-0472">Membrane</keyword>
<reference evidence="2" key="1">
    <citation type="journal article" date="2014" name="Int. J. Syst. Evol. Microbiol.">
        <title>Complete genome sequence of Corynebacterium casei LMG S-19264T (=DSM 44701T), isolated from a smear-ripened cheese.</title>
        <authorList>
            <consortium name="US DOE Joint Genome Institute (JGI-PGF)"/>
            <person name="Walter F."/>
            <person name="Albersmeier A."/>
            <person name="Kalinowski J."/>
            <person name="Ruckert C."/>
        </authorList>
    </citation>
    <scope>NUCLEOTIDE SEQUENCE</scope>
    <source>
        <strain evidence="2">CGMCC 1.15290</strain>
    </source>
</reference>
<accession>A0A917IZ58</accession>
<keyword evidence="3" id="KW-1185">Reference proteome</keyword>
<keyword evidence="1" id="KW-0812">Transmembrane</keyword>
<comment type="caution">
    <text evidence="2">The sequence shown here is derived from an EMBL/GenBank/DDBJ whole genome shotgun (WGS) entry which is preliminary data.</text>
</comment>
<dbReference type="AlphaFoldDB" id="A0A917IZ58"/>
<name>A0A917IZ58_9BACT</name>
<gene>
    <name evidence="2" type="ORF">GCM10011379_26690</name>
</gene>
<sequence length="545" mass="57773">MKNQQRYLLYIAGILLPLITIIWCCTKPTKDFIINVNSDIITYKATFDFTDARTGRAPAGLTVSLTGADAAVIYDYSGTKALKLLDGRVTVGVHPHNNPAGTAALSFNIVATADNYLPVNIPVTIGSTNHNQNFSVPLINIDNPPDGVATREQNNAITSSTTPSAITVSTSTNATTTASINLIIPAGTQLRNAANATIAGSSVNSVLSAFDPAQPLASVNLPGGSVQTNISGGPSSSLVFQPAGFATVILKVGNTEVKNFSQPVTVQLGLNATTYNPVTNAVIKAGDVLDIYSYQVETGVWKYESTATITSSSGRLFANFQVNHLCSFLAHVRNPVQPCSNVASITFNAPQINPNSSEQFILDITPAGLGNNAPPVLSQYITLHDKDVINFRRITAGAVNIKVSVVDYDHYKLHEYRNRGAQVGSVNVNICAAGQSTTVPINYAPGTYLTGTGAAVCPNNPAVIFLPPDGAQVYYRKSGTRDQYRILGTIVNQGITTTQLVTGQRYDLNGNYSGKMVGRSDVLIRTGVSFLDSTVVINSGSSFCQ</sequence>
<dbReference type="EMBL" id="BMIB01000003">
    <property type="protein sequence ID" value="GGH69412.1"/>
    <property type="molecule type" value="Genomic_DNA"/>
</dbReference>
<protein>
    <recommendedName>
        <fullName evidence="4">Calx-beta domain-containing protein</fullName>
    </recommendedName>
</protein>
<reference evidence="2" key="2">
    <citation type="submission" date="2020-09" db="EMBL/GenBank/DDBJ databases">
        <authorList>
            <person name="Sun Q."/>
            <person name="Zhou Y."/>
        </authorList>
    </citation>
    <scope>NUCLEOTIDE SEQUENCE</scope>
    <source>
        <strain evidence="2">CGMCC 1.15290</strain>
    </source>
</reference>
<feature type="transmembrane region" description="Helical" evidence="1">
    <location>
        <begin position="7"/>
        <end position="23"/>
    </location>
</feature>
<keyword evidence="1" id="KW-1133">Transmembrane helix</keyword>
<dbReference type="Proteomes" id="UP000627292">
    <property type="component" value="Unassembled WGS sequence"/>
</dbReference>